<dbReference type="EMBL" id="JANKJG010000006">
    <property type="protein sequence ID" value="MCR8826951.1"/>
    <property type="molecule type" value="Genomic_DNA"/>
</dbReference>
<proteinExistence type="predicted"/>
<comment type="caution">
    <text evidence="1">The sequence shown here is derived from an EMBL/GenBank/DDBJ whole genome shotgun (WGS) entry which is preliminary data.</text>
</comment>
<protein>
    <submittedName>
        <fullName evidence="1">Uncharacterized protein</fullName>
    </submittedName>
</protein>
<gene>
    <name evidence="1" type="ORF">NTA49_10415</name>
</gene>
<organism evidence="1 2">
    <name type="scientific">Pseudosulfitobacter koreensis</name>
    <dbReference type="NCBI Taxonomy" id="2968472"/>
    <lineage>
        <taxon>Bacteria</taxon>
        <taxon>Pseudomonadati</taxon>
        <taxon>Pseudomonadota</taxon>
        <taxon>Alphaproteobacteria</taxon>
        <taxon>Rhodobacterales</taxon>
        <taxon>Roseobacteraceae</taxon>
        <taxon>Pseudosulfitobacter</taxon>
    </lineage>
</organism>
<name>A0ABT1Z1E4_9RHOB</name>
<keyword evidence="2" id="KW-1185">Reference proteome</keyword>
<dbReference type="Proteomes" id="UP001165396">
    <property type="component" value="Unassembled WGS sequence"/>
</dbReference>
<accession>A0ABT1Z1E4</accession>
<reference evidence="1" key="1">
    <citation type="submission" date="2022-07" db="EMBL/GenBank/DDBJ databases">
        <title>Pseudosulfitobacter sp. strain AP-MA-4, whole genome sequence.</title>
        <authorList>
            <person name="Jiang Y."/>
        </authorList>
    </citation>
    <scope>NUCLEOTIDE SEQUENCE</scope>
    <source>
        <strain evidence="1">AP-MA-4</strain>
    </source>
</reference>
<evidence type="ECO:0000313" key="2">
    <source>
        <dbReference type="Proteomes" id="UP001165396"/>
    </source>
</evidence>
<evidence type="ECO:0000313" key="1">
    <source>
        <dbReference type="EMBL" id="MCR8826951.1"/>
    </source>
</evidence>
<sequence length="210" mass="22453">MAAHMTGWNLELNLGTSAAGFKISAGLIRRRCGGPPGAMRGNPSLACACRPPQTIRATRAKAFARQARKTLINQCVKKMLTGCATVSQGQAFIDQTTTYKRTGVKMQQYPVELNNVNYNATTQSFEALVAVHTPQGTHRYACAIDAPITMAYSDAASGLATQALRRHAGEPGLSSSLNLADAQARARAGKPKARRTLNIDPIAMLRRLAA</sequence>